<dbReference type="InterPro" id="IPR023635">
    <property type="entry name" value="Peptide_deformylase"/>
</dbReference>
<dbReference type="PIRSF" id="PIRSF004749">
    <property type="entry name" value="Pep_def"/>
    <property type="match status" value="1"/>
</dbReference>
<proteinExistence type="inferred from homology"/>
<evidence type="ECO:0000313" key="4">
    <source>
        <dbReference type="Proteomes" id="UP000265540"/>
    </source>
</evidence>
<comment type="similarity">
    <text evidence="1 2">Belongs to the polypeptide deformylase family.</text>
</comment>
<feature type="active site" evidence="2">
    <location>
        <position position="148"/>
    </location>
</feature>
<dbReference type="Proteomes" id="UP000265540">
    <property type="component" value="Unassembled WGS sequence"/>
</dbReference>
<dbReference type="HAMAP" id="MF_00163">
    <property type="entry name" value="Pep_deformylase"/>
    <property type="match status" value="1"/>
</dbReference>
<dbReference type="EMBL" id="QZJF01000005">
    <property type="protein sequence ID" value="RJR28035.1"/>
    <property type="molecule type" value="Genomic_DNA"/>
</dbReference>
<name>A0A3A4ZFV2_UNCKA</name>
<dbReference type="PRINTS" id="PR01576">
    <property type="entry name" value="PDEFORMYLASE"/>
</dbReference>
<evidence type="ECO:0000256" key="2">
    <source>
        <dbReference type="HAMAP-Rule" id="MF_00163"/>
    </source>
</evidence>
<keyword evidence="2 3" id="KW-0378">Hydrolase</keyword>
<dbReference type="SUPFAM" id="SSF56420">
    <property type="entry name" value="Peptide deformylase"/>
    <property type="match status" value="1"/>
</dbReference>
<dbReference type="PANTHER" id="PTHR10458:SF22">
    <property type="entry name" value="PEPTIDE DEFORMYLASE"/>
    <property type="match status" value="1"/>
</dbReference>
<dbReference type="Gene3D" id="3.90.45.10">
    <property type="entry name" value="Peptide deformylase"/>
    <property type="match status" value="1"/>
</dbReference>
<dbReference type="Pfam" id="PF01327">
    <property type="entry name" value="Pep_deformylase"/>
    <property type="match status" value="1"/>
</dbReference>
<feature type="binding site" evidence="2">
    <location>
        <position position="147"/>
    </location>
    <ligand>
        <name>Fe cation</name>
        <dbReference type="ChEBI" id="CHEBI:24875"/>
    </ligand>
</feature>
<evidence type="ECO:0000313" key="3">
    <source>
        <dbReference type="EMBL" id="RJR28035.1"/>
    </source>
</evidence>
<keyword evidence="2" id="KW-0479">Metal-binding</keyword>
<organism evidence="3 4">
    <name type="scientific">candidate division WWE3 bacterium</name>
    <dbReference type="NCBI Taxonomy" id="2053526"/>
    <lineage>
        <taxon>Bacteria</taxon>
        <taxon>Katanobacteria</taxon>
    </lineage>
</organism>
<comment type="catalytic activity">
    <reaction evidence="2">
        <text>N-terminal N-formyl-L-methionyl-[peptide] + H2O = N-terminal L-methionyl-[peptide] + formate</text>
        <dbReference type="Rhea" id="RHEA:24420"/>
        <dbReference type="Rhea" id="RHEA-COMP:10639"/>
        <dbReference type="Rhea" id="RHEA-COMP:10640"/>
        <dbReference type="ChEBI" id="CHEBI:15377"/>
        <dbReference type="ChEBI" id="CHEBI:15740"/>
        <dbReference type="ChEBI" id="CHEBI:49298"/>
        <dbReference type="ChEBI" id="CHEBI:64731"/>
        <dbReference type="EC" id="3.5.1.88"/>
    </reaction>
</comment>
<keyword evidence="2" id="KW-0408">Iron</keyword>
<evidence type="ECO:0000256" key="1">
    <source>
        <dbReference type="ARBA" id="ARBA00010759"/>
    </source>
</evidence>
<comment type="cofactor">
    <cofactor evidence="2">
        <name>Fe(2+)</name>
        <dbReference type="ChEBI" id="CHEBI:29033"/>
    </cofactor>
    <text evidence="2">Binds 1 Fe(2+) ion.</text>
</comment>
<comment type="function">
    <text evidence="2">Removes the formyl group from the N-terminal Met of newly synthesized proteins. Requires at least a dipeptide for an efficient rate of reaction. N-terminal L-methionine is a prerequisite for activity but the enzyme has broad specificity at other positions.</text>
</comment>
<dbReference type="GO" id="GO:0006412">
    <property type="term" value="P:translation"/>
    <property type="evidence" value="ECO:0007669"/>
    <property type="project" value="UniProtKB-UniRule"/>
</dbReference>
<reference evidence="3 4" key="1">
    <citation type="journal article" date="2017" name="ISME J.">
        <title>Energy and carbon metabolisms in a deep terrestrial subsurface fluid microbial community.</title>
        <authorList>
            <person name="Momper L."/>
            <person name="Jungbluth S.P."/>
            <person name="Lee M.D."/>
            <person name="Amend J.P."/>
        </authorList>
    </citation>
    <scope>NUCLEOTIDE SEQUENCE [LARGE SCALE GENOMIC DNA]</scope>
    <source>
        <strain evidence="3">SURF_46</strain>
    </source>
</reference>
<dbReference type="AlphaFoldDB" id="A0A3A4ZFV2"/>
<accession>A0A3A4ZFV2</accession>
<sequence length="184" mass="20623">MRMAKAQIVTIPDKILTQKTKKVKVIDDDIKALTQTLIDTLNSAKEPEGAGIASTQIGNPNRVCVVRRFFESPTIPHGFDYEDMILINPEIISKSKETDVDWEGCLSIPDVYGEVQRHTKVKVKSLTLSGNEITFTAEDFFARVVQHEIDHLDGILFTSRVIGKAISEKELDKILQNEARKNNG</sequence>
<dbReference type="NCBIfam" id="TIGR00079">
    <property type="entry name" value="pept_deformyl"/>
    <property type="match status" value="1"/>
</dbReference>
<gene>
    <name evidence="2 3" type="primary">def</name>
    <name evidence="3" type="ORF">C4561_00850</name>
</gene>
<dbReference type="NCBIfam" id="NF001159">
    <property type="entry name" value="PRK00150.1-3"/>
    <property type="match status" value="1"/>
</dbReference>
<dbReference type="GO" id="GO:0042586">
    <property type="term" value="F:peptide deformylase activity"/>
    <property type="evidence" value="ECO:0007669"/>
    <property type="project" value="UniProtKB-UniRule"/>
</dbReference>
<comment type="caution">
    <text evidence="3">The sequence shown here is derived from an EMBL/GenBank/DDBJ whole genome shotgun (WGS) entry which is preliminary data.</text>
</comment>
<keyword evidence="2" id="KW-0648">Protein biosynthesis</keyword>
<protein>
    <recommendedName>
        <fullName evidence="2">Peptide deformylase</fullName>
        <shortName evidence="2">PDF</shortName>
        <ecNumber evidence="2">3.5.1.88</ecNumber>
    </recommendedName>
    <alternativeName>
        <fullName evidence="2">Polypeptide deformylase</fullName>
    </alternativeName>
</protein>
<dbReference type="EC" id="3.5.1.88" evidence="2"/>
<dbReference type="GO" id="GO:0046872">
    <property type="term" value="F:metal ion binding"/>
    <property type="evidence" value="ECO:0007669"/>
    <property type="project" value="UniProtKB-KW"/>
</dbReference>
<dbReference type="InterPro" id="IPR036821">
    <property type="entry name" value="Peptide_deformylase_sf"/>
</dbReference>
<dbReference type="PANTHER" id="PTHR10458">
    <property type="entry name" value="PEPTIDE DEFORMYLASE"/>
    <property type="match status" value="1"/>
</dbReference>
<dbReference type="CDD" id="cd00487">
    <property type="entry name" value="Pep_deformylase"/>
    <property type="match status" value="1"/>
</dbReference>
<feature type="binding site" evidence="2">
    <location>
        <position position="105"/>
    </location>
    <ligand>
        <name>Fe cation</name>
        <dbReference type="ChEBI" id="CHEBI:24875"/>
    </ligand>
</feature>
<feature type="binding site" evidence="2">
    <location>
        <position position="151"/>
    </location>
    <ligand>
        <name>Fe cation</name>
        <dbReference type="ChEBI" id="CHEBI:24875"/>
    </ligand>
</feature>